<keyword evidence="1" id="KW-0732">Signal</keyword>
<feature type="chain" id="PRO_5020678706" description="Secreted protein" evidence="1">
    <location>
        <begin position="25"/>
        <end position="141"/>
    </location>
</feature>
<evidence type="ECO:0008006" key="4">
    <source>
        <dbReference type="Google" id="ProtNLM"/>
    </source>
</evidence>
<feature type="signal peptide" evidence="1">
    <location>
        <begin position="1"/>
        <end position="24"/>
    </location>
</feature>
<proteinExistence type="predicted"/>
<sequence>MRFPKMAKFAIVAIVLLASTVSQSQRIIRETTTQSADANVAAMRDILQKISSGDSNTEDDSKLVEIIKEAVVRTAEEIKTPTGSIEAAAKKAQILVSELTSAYTNAIYNAKSPEDGRENFVRFQTTVQAIVEFIKNGQFLA</sequence>
<protein>
    <recommendedName>
        <fullName evidence="4">Secreted protein</fullName>
    </recommendedName>
</protein>
<evidence type="ECO:0000313" key="2">
    <source>
        <dbReference type="EMBL" id="TGZ38116.1"/>
    </source>
</evidence>
<dbReference type="Gene3D" id="1.20.5.4130">
    <property type="match status" value="1"/>
</dbReference>
<dbReference type="EMBL" id="QBLH01003469">
    <property type="protein sequence ID" value="TGZ38116.1"/>
    <property type="molecule type" value="Genomic_DNA"/>
</dbReference>
<reference evidence="2 3" key="1">
    <citation type="journal article" date="2019" name="Philos. Trans. R. Soc. Lond., B, Biol. Sci.">
        <title>Ant behaviour and brain gene expression of defending hosts depend on the ecological success of the intruding social parasite.</title>
        <authorList>
            <person name="Kaur R."/>
            <person name="Stoldt M."/>
            <person name="Jongepier E."/>
            <person name="Feldmeyer B."/>
            <person name="Menzel F."/>
            <person name="Bornberg-Bauer E."/>
            <person name="Foitzik S."/>
        </authorList>
    </citation>
    <scope>NUCLEOTIDE SEQUENCE [LARGE SCALE GENOMIC DNA]</scope>
    <source>
        <tissue evidence="2">Whole body</tissue>
    </source>
</reference>
<accession>A0A4S2JRK1</accession>
<dbReference type="Proteomes" id="UP000310200">
    <property type="component" value="Unassembled WGS sequence"/>
</dbReference>
<name>A0A4S2JRK1_9HYME</name>
<organism evidence="2 3">
    <name type="scientific">Temnothorax longispinosus</name>
    <dbReference type="NCBI Taxonomy" id="300112"/>
    <lineage>
        <taxon>Eukaryota</taxon>
        <taxon>Metazoa</taxon>
        <taxon>Ecdysozoa</taxon>
        <taxon>Arthropoda</taxon>
        <taxon>Hexapoda</taxon>
        <taxon>Insecta</taxon>
        <taxon>Pterygota</taxon>
        <taxon>Neoptera</taxon>
        <taxon>Endopterygota</taxon>
        <taxon>Hymenoptera</taxon>
        <taxon>Apocrita</taxon>
        <taxon>Aculeata</taxon>
        <taxon>Formicoidea</taxon>
        <taxon>Formicidae</taxon>
        <taxon>Myrmicinae</taxon>
        <taxon>Temnothorax</taxon>
    </lineage>
</organism>
<keyword evidence="3" id="KW-1185">Reference proteome</keyword>
<evidence type="ECO:0000256" key="1">
    <source>
        <dbReference type="SAM" id="SignalP"/>
    </source>
</evidence>
<dbReference type="AlphaFoldDB" id="A0A4S2JRK1"/>
<gene>
    <name evidence="2" type="ORF">DBV15_09062</name>
</gene>
<evidence type="ECO:0000313" key="3">
    <source>
        <dbReference type="Proteomes" id="UP000310200"/>
    </source>
</evidence>
<comment type="caution">
    <text evidence="2">The sequence shown here is derived from an EMBL/GenBank/DDBJ whole genome shotgun (WGS) entry which is preliminary data.</text>
</comment>